<dbReference type="EMBL" id="CP000582">
    <property type="protein sequence ID" value="ABO94722.1"/>
    <property type="molecule type" value="Genomic_DNA"/>
</dbReference>
<dbReference type="eggNOG" id="ENOG502S5Q1">
    <property type="taxonomic scope" value="Eukaryota"/>
</dbReference>
<dbReference type="RefSeq" id="XP_001416429.1">
    <property type="nucleotide sequence ID" value="XM_001416392.1"/>
</dbReference>
<dbReference type="Gramene" id="ABO94722">
    <property type="protein sequence ID" value="ABO94722"/>
    <property type="gene ID" value="OSTLU_119569"/>
</dbReference>
<protein>
    <recommendedName>
        <fullName evidence="3">Phytanoyl-CoA dioxygenase</fullName>
    </recommendedName>
</protein>
<dbReference type="PANTHER" id="PTHR31630:SF6">
    <property type="entry name" value="PHYTANOYL-COA DIOXYGENASE-RELATED"/>
    <property type="match status" value="1"/>
</dbReference>
<dbReference type="SUPFAM" id="SSF51197">
    <property type="entry name" value="Clavaminate synthase-like"/>
    <property type="match status" value="1"/>
</dbReference>
<dbReference type="OrthoDB" id="2328924at2759"/>
<dbReference type="Proteomes" id="UP000001568">
    <property type="component" value="Chromosome 2"/>
</dbReference>
<sequence>MVDQCTTENKSVQLDQLQRRYRSQIRRIKQLQSSGAEKVQLRNAATVLRSIKDDIRLEHKNRTRRKVVDNCANLYPRACSIPTDDEGFVTSFPAGQVLSGPETDKHELLDFFKTYGFVIFRDIIGPEECEETAKEIWDHLEARNPSLQRGVPHTYSVLSSKTYGLAPEPALFTAQMIRNRCNEYVVKALRLLLGHADILLSHDRWCFYRPTKSISIKNSQHFMDMPTWKTPSNLHLDLNPWMYINGNVPSQTLDYKNLRDFSKEMNSVTQVTGPHLQGILSITENKNEDGGTVLVPGFHSVFSDWVEHLGAMNKYTNHNDSSTNRLVWRGHGAGSFKFAAVDPIHNLKRRISLRAGSFLVWDQRIVHGSVPNNSSNPRMAQFIKAFKSHGISKQQFYARSKAIHKHMKVARTLKLDTLTSDSRRVLGLDPHLNKLNGTSGVSM</sequence>
<proteinExistence type="predicted"/>
<keyword evidence="2" id="KW-1185">Reference proteome</keyword>
<accession>A4RSU6</accession>
<reference evidence="1 2" key="1">
    <citation type="journal article" date="2007" name="Proc. Natl. Acad. Sci. U.S.A.">
        <title>The tiny eukaryote Ostreococcus provides genomic insights into the paradox of plankton speciation.</title>
        <authorList>
            <person name="Palenik B."/>
            <person name="Grimwood J."/>
            <person name="Aerts A."/>
            <person name="Rouze P."/>
            <person name="Salamov A."/>
            <person name="Putnam N."/>
            <person name="Dupont C."/>
            <person name="Jorgensen R."/>
            <person name="Derelle E."/>
            <person name="Rombauts S."/>
            <person name="Zhou K."/>
            <person name="Otillar R."/>
            <person name="Merchant S.S."/>
            <person name="Podell S."/>
            <person name="Gaasterland T."/>
            <person name="Napoli C."/>
            <person name="Gendler K."/>
            <person name="Manuell A."/>
            <person name="Tai V."/>
            <person name="Vallon O."/>
            <person name="Piganeau G."/>
            <person name="Jancek S."/>
            <person name="Heijde M."/>
            <person name="Jabbari K."/>
            <person name="Bowler C."/>
            <person name="Lohr M."/>
            <person name="Robbens S."/>
            <person name="Werner G."/>
            <person name="Dubchak I."/>
            <person name="Pazour G.J."/>
            <person name="Ren Q."/>
            <person name="Paulsen I."/>
            <person name="Delwiche C."/>
            <person name="Schmutz J."/>
            <person name="Rokhsar D."/>
            <person name="Van de Peer Y."/>
            <person name="Moreau H."/>
            <person name="Grigoriev I.V."/>
        </authorList>
    </citation>
    <scope>NUCLEOTIDE SEQUENCE [LARGE SCALE GENOMIC DNA]</scope>
    <source>
        <strain evidence="1 2">CCE9901</strain>
    </source>
</reference>
<evidence type="ECO:0008006" key="3">
    <source>
        <dbReference type="Google" id="ProtNLM"/>
    </source>
</evidence>
<dbReference type="OMA" id="PHGNFPN"/>
<dbReference type="Pfam" id="PF05721">
    <property type="entry name" value="PhyH"/>
    <property type="match status" value="1"/>
</dbReference>
<dbReference type="Gene3D" id="2.60.120.620">
    <property type="entry name" value="q2cbj1_9rhob like domain"/>
    <property type="match status" value="1"/>
</dbReference>
<dbReference type="GeneID" id="5000335"/>
<dbReference type="HOGENOM" id="CLU_036343_1_0_1"/>
<gene>
    <name evidence="1" type="primary">Cup201</name>
    <name evidence="1" type="ORF">OSTLU_119569</name>
</gene>
<dbReference type="PANTHER" id="PTHR31630">
    <property type="entry name" value="PHYTANOYL-COA DIOXYGENASE-RELATED-RELATED"/>
    <property type="match status" value="1"/>
</dbReference>
<dbReference type="KEGG" id="olu:OSTLU_119569"/>
<dbReference type="InterPro" id="IPR008775">
    <property type="entry name" value="Phytyl_CoA_dOase-like"/>
</dbReference>
<dbReference type="AlphaFoldDB" id="A4RSU6"/>
<evidence type="ECO:0000313" key="2">
    <source>
        <dbReference type="Proteomes" id="UP000001568"/>
    </source>
</evidence>
<name>A4RSU6_OSTLU</name>
<evidence type="ECO:0000313" key="1">
    <source>
        <dbReference type="EMBL" id="ABO94722.1"/>
    </source>
</evidence>
<organism evidence="1 2">
    <name type="scientific">Ostreococcus lucimarinus (strain CCE9901)</name>
    <dbReference type="NCBI Taxonomy" id="436017"/>
    <lineage>
        <taxon>Eukaryota</taxon>
        <taxon>Viridiplantae</taxon>
        <taxon>Chlorophyta</taxon>
        <taxon>Mamiellophyceae</taxon>
        <taxon>Mamiellales</taxon>
        <taxon>Bathycoccaceae</taxon>
        <taxon>Ostreococcus</taxon>
    </lineage>
</organism>